<organism evidence="1 2">
    <name type="scientific">Boletus reticuloceps</name>
    <dbReference type="NCBI Taxonomy" id="495285"/>
    <lineage>
        <taxon>Eukaryota</taxon>
        <taxon>Fungi</taxon>
        <taxon>Dikarya</taxon>
        <taxon>Basidiomycota</taxon>
        <taxon>Agaricomycotina</taxon>
        <taxon>Agaricomycetes</taxon>
        <taxon>Agaricomycetidae</taxon>
        <taxon>Boletales</taxon>
        <taxon>Boletineae</taxon>
        <taxon>Boletaceae</taxon>
        <taxon>Boletoideae</taxon>
        <taxon>Boletus</taxon>
    </lineage>
</organism>
<comment type="caution">
    <text evidence="1">The sequence shown here is derived from an EMBL/GenBank/DDBJ whole genome shotgun (WGS) entry which is preliminary data.</text>
</comment>
<evidence type="ECO:0000313" key="1">
    <source>
        <dbReference type="EMBL" id="KAG6382188.1"/>
    </source>
</evidence>
<accession>A0A8I3AG04</accession>
<dbReference type="Proteomes" id="UP000683000">
    <property type="component" value="Unassembled WGS sequence"/>
</dbReference>
<dbReference type="EMBL" id="JAGFBS010000001">
    <property type="protein sequence ID" value="KAG6382188.1"/>
    <property type="molecule type" value="Genomic_DNA"/>
</dbReference>
<keyword evidence="2" id="KW-1185">Reference proteome</keyword>
<dbReference type="AlphaFoldDB" id="A0A8I3AG04"/>
<sequence length="92" mass="10317">MSAPLEEFFDEFANLNIGFTYQEDSSAHDNFRRLRNVVNSAQISAVRVEFNDALVQQFNFVYGTDSDLGAWQNLCLVIGITPVPDEIKDANG</sequence>
<dbReference type="OrthoDB" id="6105938at2759"/>
<name>A0A8I3AG04_9AGAM</name>
<gene>
    <name evidence="1" type="ORF">JVT61DRAFT_838</name>
</gene>
<evidence type="ECO:0000313" key="2">
    <source>
        <dbReference type="Proteomes" id="UP000683000"/>
    </source>
</evidence>
<protein>
    <submittedName>
        <fullName evidence="1">Uncharacterized protein</fullName>
    </submittedName>
</protein>
<proteinExistence type="predicted"/>
<reference evidence="1" key="1">
    <citation type="submission" date="2021-03" db="EMBL/GenBank/DDBJ databases">
        <title>Evolutionary innovations through gain and loss of genes in the ectomycorrhizal Boletales.</title>
        <authorList>
            <person name="Wu G."/>
            <person name="Miyauchi S."/>
            <person name="Morin E."/>
            <person name="Yang Z.-L."/>
            <person name="Xu J."/>
            <person name="Martin F.M."/>
        </authorList>
    </citation>
    <scope>NUCLEOTIDE SEQUENCE</scope>
    <source>
        <strain evidence="1">BR01</strain>
    </source>
</reference>